<organism evidence="1 2">
    <name type="scientific">Bifidobacterium bifidum</name>
    <dbReference type="NCBI Taxonomy" id="1681"/>
    <lineage>
        <taxon>Bacteria</taxon>
        <taxon>Bacillati</taxon>
        <taxon>Actinomycetota</taxon>
        <taxon>Actinomycetes</taxon>
        <taxon>Bifidobacteriales</taxon>
        <taxon>Bifidobacteriaceae</taxon>
        <taxon>Bifidobacterium</taxon>
    </lineage>
</organism>
<proteinExistence type="predicted"/>
<dbReference type="AlphaFoldDB" id="A0A133KQU6"/>
<protein>
    <submittedName>
        <fullName evidence="1">Uncharacterized protein</fullName>
    </submittedName>
</protein>
<reference evidence="1 2" key="1">
    <citation type="submission" date="2016-01" db="EMBL/GenBank/DDBJ databases">
        <authorList>
            <person name="Oliw E.H."/>
        </authorList>
    </citation>
    <scope>NUCLEOTIDE SEQUENCE [LARGE SCALE GENOMIC DNA]</scope>
    <source>
        <strain evidence="1 2">MJR8628B</strain>
    </source>
</reference>
<evidence type="ECO:0000313" key="1">
    <source>
        <dbReference type="EMBL" id="KWZ81951.1"/>
    </source>
</evidence>
<evidence type="ECO:0000313" key="2">
    <source>
        <dbReference type="Proteomes" id="UP000070092"/>
    </source>
</evidence>
<name>A0A133KQU6_BIFBI</name>
<dbReference type="Proteomes" id="UP000070092">
    <property type="component" value="Unassembled WGS sequence"/>
</dbReference>
<dbReference type="EMBL" id="LRPO01000021">
    <property type="protein sequence ID" value="KWZ81951.1"/>
    <property type="molecule type" value="Genomic_DNA"/>
</dbReference>
<accession>A0A133KQU6</accession>
<comment type="caution">
    <text evidence="1">The sequence shown here is derived from an EMBL/GenBank/DDBJ whole genome shotgun (WGS) entry which is preliminary data.</text>
</comment>
<dbReference type="PATRIC" id="fig|1681.53.peg.725"/>
<sequence length="181" mass="20007">MAVLVLIVFVGGAWLWAYRTTPSASAITGELNAIPVNVTSEQLIRDGYIDLTKVGESSNVAVNEFLAEAKQQEAPVLKYINMEKESLTAHVLWYDPYDSTPWAKAKDGSVVIYHNQTGRIRAWAWRNGEIVQNGERYSSKAVTVTKDGVNTMLLPWRPAAPDVVPEDDDGASSLALYSYRS</sequence>
<gene>
    <name evidence="1" type="ORF">HMPREF3196_00736</name>
</gene>